<comment type="caution">
    <text evidence="2">The sequence shown here is derived from an EMBL/GenBank/DDBJ whole genome shotgun (WGS) entry which is preliminary data.</text>
</comment>
<keyword evidence="4" id="KW-1185">Reference proteome</keyword>
<gene>
    <name evidence="2" type="ORF">C1SCF055_LOCUS38216</name>
</gene>
<dbReference type="Proteomes" id="UP001152797">
    <property type="component" value="Unassembled WGS sequence"/>
</dbReference>
<feature type="non-terminal residue" evidence="2">
    <location>
        <position position="1"/>
    </location>
</feature>
<protein>
    <submittedName>
        <fullName evidence="2">Uncharacterized protein</fullName>
    </submittedName>
</protein>
<evidence type="ECO:0000313" key="4">
    <source>
        <dbReference type="Proteomes" id="UP001152797"/>
    </source>
</evidence>
<evidence type="ECO:0000256" key="1">
    <source>
        <dbReference type="SAM" id="MobiDB-lite"/>
    </source>
</evidence>
<sequence>MAQEEDDPQDSRDMVLHTPGWGNEAWPPAWLPAPIRPMRGSVGRFSAAAVSSREECNNAQDFFGDLPVSDRVAHDKTGVGYKDPSPTTNRSLALPSSSSTLPVDLQSTNTISLLVANVGLIDRSRRFSDFIAGNFSVVLLQEAHSCGILHRIAKARDMCILEGLGRVGSCMAVLAGQTGTKYLSRIYPTWDGLMERPYKDSAKQGDRIHSLVCLSAEVQWVNEANGGVISRAGLSSFRVTTVHAHNDEKRDFNLEPHAIRHAVDCVIEQFEGASYEVLHGDRSAEICCVLLNFAKLPQLRGAVKGAVAERWTSEELRLSDNDADSHYPLILELSPLELREGDLRKRSAEAAAKRAQK</sequence>
<accession>A0A9P1GGJ9</accession>
<proteinExistence type="predicted"/>
<feature type="region of interest" description="Disordered" evidence="1">
    <location>
        <begin position="77"/>
        <end position="99"/>
    </location>
</feature>
<dbReference type="EMBL" id="CAMXCT020005777">
    <property type="protein sequence ID" value="CAL1166601.1"/>
    <property type="molecule type" value="Genomic_DNA"/>
</dbReference>
<organism evidence="2">
    <name type="scientific">Cladocopium goreaui</name>
    <dbReference type="NCBI Taxonomy" id="2562237"/>
    <lineage>
        <taxon>Eukaryota</taxon>
        <taxon>Sar</taxon>
        <taxon>Alveolata</taxon>
        <taxon>Dinophyceae</taxon>
        <taxon>Suessiales</taxon>
        <taxon>Symbiodiniaceae</taxon>
        <taxon>Cladocopium</taxon>
    </lineage>
</organism>
<reference evidence="2" key="1">
    <citation type="submission" date="2022-10" db="EMBL/GenBank/DDBJ databases">
        <authorList>
            <person name="Chen Y."/>
            <person name="Dougan E. K."/>
            <person name="Chan C."/>
            <person name="Rhodes N."/>
            <person name="Thang M."/>
        </authorList>
    </citation>
    <scope>NUCLEOTIDE SEQUENCE</scope>
</reference>
<dbReference type="EMBL" id="CAMXCT030005777">
    <property type="protein sequence ID" value="CAL4800538.1"/>
    <property type="molecule type" value="Genomic_DNA"/>
</dbReference>
<dbReference type="EMBL" id="CAMXCT010005777">
    <property type="protein sequence ID" value="CAI4013226.1"/>
    <property type="molecule type" value="Genomic_DNA"/>
</dbReference>
<dbReference type="AlphaFoldDB" id="A0A9P1GGJ9"/>
<name>A0A9P1GGJ9_9DINO</name>
<reference evidence="3" key="2">
    <citation type="submission" date="2024-04" db="EMBL/GenBank/DDBJ databases">
        <authorList>
            <person name="Chen Y."/>
            <person name="Shah S."/>
            <person name="Dougan E. K."/>
            <person name="Thang M."/>
            <person name="Chan C."/>
        </authorList>
    </citation>
    <scope>NUCLEOTIDE SEQUENCE [LARGE SCALE GENOMIC DNA]</scope>
</reference>
<evidence type="ECO:0000313" key="2">
    <source>
        <dbReference type="EMBL" id="CAI4013226.1"/>
    </source>
</evidence>
<evidence type="ECO:0000313" key="3">
    <source>
        <dbReference type="EMBL" id="CAL1166601.1"/>
    </source>
</evidence>